<evidence type="ECO:0000256" key="1">
    <source>
        <dbReference type="SAM" id="MobiDB-lite"/>
    </source>
</evidence>
<reference evidence="2 3" key="1">
    <citation type="journal article" date="2012" name="BMC Genomics">
        <title>Tools to kill: Genome of one of the most destructive plant pathogenic fungi Macrophomina phaseolina.</title>
        <authorList>
            <person name="Islam M.S."/>
            <person name="Haque M.S."/>
            <person name="Islam M.M."/>
            <person name="Emdad E.M."/>
            <person name="Halim A."/>
            <person name="Hossen Q.M.M."/>
            <person name="Hossain M.Z."/>
            <person name="Ahmed B."/>
            <person name="Rahim S."/>
            <person name="Rahman M.S."/>
            <person name="Alam M.M."/>
            <person name="Hou S."/>
            <person name="Wan X."/>
            <person name="Saito J.A."/>
            <person name="Alam M."/>
        </authorList>
    </citation>
    <scope>NUCLEOTIDE SEQUENCE [LARGE SCALE GENOMIC DNA]</scope>
    <source>
        <strain evidence="2 3">MS6</strain>
    </source>
</reference>
<accession>K2RYR5</accession>
<dbReference type="Proteomes" id="UP000007129">
    <property type="component" value="Unassembled WGS sequence"/>
</dbReference>
<feature type="compositionally biased region" description="Basic and acidic residues" evidence="1">
    <location>
        <begin position="1321"/>
        <end position="1339"/>
    </location>
</feature>
<proteinExistence type="predicted"/>
<feature type="compositionally biased region" description="Basic and acidic residues" evidence="1">
    <location>
        <begin position="637"/>
        <end position="646"/>
    </location>
</feature>
<feature type="compositionally biased region" description="Basic and acidic residues" evidence="1">
    <location>
        <begin position="272"/>
        <end position="282"/>
    </location>
</feature>
<feature type="compositionally biased region" description="Basic and acidic residues" evidence="1">
    <location>
        <begin position="703"/>
        <end position="720"/>
    </location>
</feature>
<feature type="region of interest" description="Disordered" evidence="1">
    <location>
        <begin position="1168"/>
        <end position="1187"/>
    </location>
</feature>
<sequence>MGVDNQRPPLPAPTEAFVADGSSFRADGFATDFSRSTDRTLYAMPDEGSPVTITTKPTDKLAPGRHQYQTSLLIEYFEAGKAADQLHSRPSVRVRVTPSSKHRRSKTGNDRVEITQTEKDRKHSYTREISLPPSKGGENKMGDMSEVSYSLESSLSGRPPVEVEVLQNASDLSRPEVSQGGYVPAASDITSVPPDGMLDGTSVLLSPNTRRRSRSIEREEQVEDNDKFKRLSRRRSRSVSRERITTQMIMKKLAKAQSEASGKPQHSRHKSISREQSTEGKHSSWRKPSRPRRGETVISGTEPSFLTFDISRRSSDTRSIRSGVSTTSSTNTPKLFAAVEDATKRLIVPEINALKESQTEDKYERFSKDSLYSTSSSEPKRRVSKASNAPNMKIGLNRAKKDPGVVLSSDSARSKKPRRPSRDSGSERSCDRYGSGDAVREDDKLHKKSKDKQLKDVAIAGAVGAGLTAAALARHDTETSMDRKEGTEKWSKIRSRTGGISKCIGEESQKISVAPLPMQSVLRSSELTCDSIFSADTERPSSSRNTTATRDMSRGTPCSVMSPAPSTPTRTPTASRGGPNRNPSLRGCSASGSTKSDRELSAEEKAPKPLAAAGIGGAAFASQHSLARTPTPGLNESELKYEDRKTSLTPHAHQPTRSAASISSSGRDASSELPELSPNSAANSPSTNASRSRRRPHGVNLGRRSEVSRDEALRDREVIHNEGTATSGGEEDAEKFFEYEHEANDALRAELEEKRSIGYTDESLRSPNPLDYDRSTPYTDDDADGRYRDRVAADQDVHEVGGRPDYVATPAAVESAVASPIDPSTASVRSSQSNSRMVASQPGLQYMQEQHQSSGENTITGQPDSNGERWVALRDQAKRMEECGCEASPPQSEGMPYQSDEQIQMTAIALLFGDPMPGVRHGPENEPDVTTNLVEIQAPARTPGRWSYGPSPPTSTNGVGAGDAAAVEGAAAHLRDDHGSTMTQDRHCQPSVEDDCEDYGQPYQHEGVMYPREHTTPISAGHWKDERYISATQPGYTQQPQMESSRLFEDTGLPDMSGGLVEDGLFVSGGEPRHVRNFSGNSHGMSSPLYDSATGKGLGRIRSKDIVALMDCLTVQDAQRNAHDTEILVTLSRSAAEMRNSFKEMKKFIAKQDRIIMGNTDKDAELSVQRTLQGPRPQPPRATRVRGRSFEEVDGFAAKRKNVFRKALYSLSMKNSDELARIEHMLIHLLDEVQGLKDSQAFANLSMTQDSRGQNMTSYEKLRATGDPGYELEGRANTASTQKQSGTFSKPSSRHLRRQSGHDGHCRSGPGISTVLQGDEDLNRDKVNNLSRQFEKSERLLTPTEGVRRSHSTPQKAPPQQHGGLAWSPGEENTHKNKSKQKSNSSSLFGIPKVPRSSKITASAKESTRNGKKAFLECVPLRLQHQSQRM</sequence>
<feature type="region of interest" description="Disordered" evidence="1">
    <location>
        <begin position="41"/>
        <end position="63"/>
    </location>
</feature>
<feature type="compositionally biased region" description="Basic and acidic residues" evidence="1">
    <location>
        <begin position="357"/>
        <end position="368"/>
    </location>
</feature>
<gene>
    <name evidence="2" type="ORF">MPH_07472</name>
</gene>
<dbReference type="PANTHER" id="PTHR42105">
    <property type="entry name" value="DIM2-ASSOCIATED PROTEIN 1"/>
    <property type="match status" value="1"/>
</dbReference>
<dbReference type="OrthoDB" id="5382102at2759"/>
<organism evidence="2 3">
    <name type="scientific">Macrophomina phaseolina (strain MS6)</name>
    <name type="common">Charcoal rot fungus</name>
    <dbReference type="NCBI Taxonomy" id="1126212"/>
    <lineage>
        <taxon>Eukaryota</taxon>
        <taxon>Fungi</taxon>
        <taxon>Dikarya</taxon>
        <taxon>Ascomycota</taxon>
        <taxon>Pezizomycotina</taxon>
        <taxon>Dothideomycetes</taxon>
        <taxon>Dothideomycetes incertae sedis</taxon>
        <taxon>Botryosphaeriales</taxon>
        <taxon>Botryosphaeriaceae</taxon>
        <taxon>Macrophomina</taxon>
    </lineage>
</organism>
<dbReference type="VEuPathDB" id="FungiDB:MPH_07472"/>
<comment type="caution">
    <text evidence="2">The sequence shown here is derived from an EMBL/GenBank/DDBJ whole genome shotgun (WGS) entry which is preliminary data.</text>
</comment>
<feature type="region of interest" description="Disordered" evidence="1">
    <location>
        <begin position="1265"/>
        <end position="1414"/>
    </location>
</feature>
<feature type="region of interest" description="Disordered" evidence="1">
    <location>
        <begin position="475"/>
        <end position="494"/>
    </location>
</feature>
<feature type="compositionally biased region" description="Polar residues" evidence="1">
    <location>
        <begin position="1277"/>
        <end position="1291"/>
    </location>
</feature>
<protein>
    <submittedName>
        <fullName evidence="2">Uncharacterized protein</fullName>
    </submittedName>
</protein>
<feature type="compositionally biased region" description="Low complexity" evidence="1">
    <location>
        <begin position="658"/>
        <end position="668"/>
    </location>
</feature>
<feature type="region of interest" description="Disordered" evidence="1">
    <location>
        <begin position="941"/>
        <end position="960"/>
    </location>
</feature>
<dbReference type="STRING" id="1126212.K2RYR5"/>
<feature type="compositionally biased region" description="Basic and acidic residues" evidence="1">
    <location>
        <begin position="438"/>
        <end position="452"/>
    </location>
</feature>
<dbReference type="InParanoid" id="K2RYR5"/>
<feature type="region of interest" description="Disordered" evidence="1">
    <location>
        <begin position="167"/>
        <end position="334"/>
    </location>
</feature>
<feature type="compositionally biased region" description="Polar residues" evidence="1">
    <location>
        <begin position="323"/>
        <end position="333"/>
    </location>
</feature>
<feature type="region of interest" description="Disordered" evidence="1">
    <location>
        <begin position="748"/>
        <end position="787"/>
    </location>
</feature>
<feature type="compositionally biased region" description="Basic and acidic residues" evidence="1">
    <location>
        <begin position="475"/>
        <end position="491"/>
    </location>
</feature>
<feature type="region of interest" description="Disordered" evidence="1">
    <location>
        <begin position="622"/>
        <end position="735"/>
    </location>
</feature>
<feature type="compositionally biased region" description="Polar residues" evidence="1">
    <location>
        <begin position="622"/>
        <end position="634"/>
    </location>
</feature>
<feature type="region of interest" description="Disordered" evidence="1">
    <location>
        <begin position="354"/>
        <end position="452"/>
    </location>
</feature>
<feature type="region of interest" description="Disordered" evidence="1">
    <location>
        <begin position="814"/>
        <end position="834"/>
    </location>
</feature>
<feature type="compositionally biased region" description="Basic and acidic residues" evidence="1">
    <location>
        <begin position="214"/>
        <end position="229"/>
    </location>
</feature>
<evidence type="ECO:0000313" key="3">
    <source>
        <dbReference type="Proteomes" id="UP000007129"/>
    </source>
</evidence>
<dbReference type="PANTHER" id="PTHR42105:SF1">
    <property type="entry name" value="TRANSALDOLASE"/>
    <property type="match status" value="1"/>
</dbReference>
<feature type="region of interest" description="Disordered" evidence="1">
    <location>
        <begin position="95"/>
        <end position="143"/>
    </location>
</feature>
<feature type="compositionally biased region" description="Low complexity" evidence="1">
    <location>
        <begin position="563"/>
        <end position="579"/>
    </location>
</feature>
<feature type="compositionally biased region" description="Basic and acidic residues" evidence="1">
    <location>
        <begin position="310"/>
        <end position="319"/>
    </location>
</feature>
<feature type="region of interest" description="Disordered" evidence="1">
    <location>
        <begin position="533"/>
        <end position="610"/>
    </location>
</feature>
<feature type="compositionally biased region" description="Low complexity" evidence="1">
    <location>
        <begin position="677"/>
        <end position="690"/>
    </location>
</feature>
<evidence type="ECO:0000313" key="2">
    <source>
        <dbReference type="EMBL" id="EKG15344.1"/>
    </source>
</evidence>
<feature type="compositionally biased region" description="Basic and acidic residues" evidence="1">
    <location>
        <begin position="595"/>
        <end position="607"/>
    </location>
</feature>
<name>K2RYR5_MACPH</name>
<feature type="compositionally biased region" description="Polar residues" evidence="1">
    <location>
        <begin position="822"/>
        <end position="834"/>
    </location>
</feature>
<dbReference type="EMBL" id="AHHD01000302">
    <property type="protein sequence ID" value="EKG15344.1"/>
    <property type="molecule type" value="Genomic_DNA"/>
</dbReference>
<feature type="compositionally biased region" description="Basic and acidic residues" evidence="1">
    <location>
        <begin position="420"/>
        <end position="431"/>
    </location>
</feature>
<dbReference type="eggNOG" id="ENOG502RA0T">
    <property type="taxonomic scope" value="Eukaryota"/>
</dbReference>
<feature type="compositionally biased region" description="Basic and acidic residues" evidence="1">
    <location>
        <begin position="107"/>
        <end position="126"/>
    </location>
</feature>
<dbReference type="HOGENOM" id="CLU_003025_0_0_1"/>